<comment type="caution">
    <text evidence="3">The sequence shown here is derived from an EMBL/GenBank/DDBJ whole genome shotgun (WGS) entry which is preliminary data.</text>
</comment>
<organism evidence="3 4">
    <name type="scientific">Cryptosporidium parvum (strain Iowa II)</name>
    <dbReference type="NCBI Taxonomy" id="353152"/>
    <lineage>
        <taxon>Eukaryota</taxon>
        <taxon>Sar</taxon>
        <taxon>Alveolata</taxon>
        <taxon>Apicomplexa</taxon>
        <taxon>Conoidasida</taxon>
        <taxon>Coccidia</taxon>
        <taxon>Eucoccidiorida</taxon>
        <taxon>Eimeriorina</taxon>
        <taxon>Cryptosporidiidae</taxon>
        <taxon>Cryptosporidium</taxon>
    </lineage>
</organism>
<keyword evidence="4" id="KW-1185">Reference proteome</keyword>
<dbReference type="STRING" id="353152.Q5CPN2"/>
<dbReference type="OrthoDB" id="1902587at2759"/>
<dbReference type="FunCoup" id="Q5CPN2">
    <property type="interactions" value="2"/>
</dbReference>
<dbReference type="OMA" id="GKNEVHI"/>
<dbReference type="AlphaFoldDB" id="Q5CPN2"/>
<feature type="compositionally biased region" description="Acidic residues" evidence="1">
    <location>
        <begin position="114"/>
        <end position="138"/>
    </location>
</feature>
<dbReference type="KEGG" id="cpv:cgd2_200"/>
<sequence>GINLQYYLILQLKMFCGLIIKPGQKVKLDSTQGEILHLSQACLSEPKDNGRVYVQAIDNGNAYTICSLQKGTIEHANLDLFLSTSAEIELSIIGKNEVHISGFYEPEMEEDFDDDDALMGMSDEEEDEEEEEEEEPELESSKIDNKKSLKRKLPSKSDESTEEEIDDEEIDSDEADDLDLDELIQDNDEDDDEDGDEDSDEDDEDDLDDLDDDEEEEEEEEEPVKAPSTKNKNKQSSTSQKTKSSDSQPPSKKSRLESKSQSKPDQLYEESIIDFLKKNGRTNMAMIGNKIKRPEGVSKKLGSFIAERTDLFKVENNMISLVK</sequence>
<feature type="domain" description="Nucleoplasmin-like" evidence="2">
    <location>
        <begin position="15"/>
        <end position="104"/>
    </location>
</feature>
<dbReference type="RefSeq" id="XP_625389.1">
    <property type="nucleotide sequence ID" value="XM_625389.1"/>
</dbReference>
<evidence type="ECO:0000313" key="4">
    <source>
        <dbReference type="Proteomes" id="UP000006726"/>
    </source>
</evidence>
<protein>
    <submittedName>
        <fullName evidence="3">Possible apicomplexan-specific protein</fullName>
    </submittedName>
</protein>
<dbReference type="InParanoid" id="Q5CPN2"/>
<reference evidence="3 4" key="1">
    <citation type="journal article" date="2004" name="Science">
        <title>Complete genome sequence of the apicomplexan, Cryptosporidium parvum.</title>
        <authorList>
            <person name="Abrahamsen M.S."/>
            <person name="Templeton T.J."/>
            <person name="Enomoto S."/>
            <person name="Abrahante J.E."/>
            <person name="Zhu G."/>
            <person name="Lancto C.A."/>
            <person name="Deng M."/>
            <person name="Liu C."/>
            <person name="Widmer G."/>
            <person name="Tzipori S."/>
            <person name="Buck G.A."/>
            <person name="Xu P."/>
            <person name="Bankier A.T."/>
            <person name="Dear P.H."/>
            <person name="Konfortov B.A."/>
            <person name="Spriggs H.F."/>
            <person name="Iyer L."/>
            <person name="Anantharaman V."/>
            <person name="Aravind L."/>
            <person name="Kapur V."/>
        </authorList>
    </citation>
    <scope>NUCLEOTIDE SEQUENCE [LARGE SCALE GENOMIC DNA]</scope>
    <source>
        <strain evidence="4">Iowa II</strain>
    </source>
</reference>
<name>Q5CPN2_CRYPI</name>
<feature type="compositionally biased region" description="Low complexity" evidence="1">
    <location>
        <begin position="227"/>
        <end position="251"/>
    </location>
</feature>
<dbReference type="GeneID" id="3372346"/>
<dbReference type="EMBL" id="AAEE01000013">
    <property type="protein sequence ID" value="EAK87396.1"/>
    <property type="molecule type" value="Genomic_DNA"/>
</dbReference>
<dbReference type="Gene3D" id="2.60.120.340">
    <property type="entry name" value="Nucleoplasmin core domain"/>
    <property type="match status" value="1"/>
</dbReference>
<feature type="region of interest" description="Disordered" evidence="1">
    <location>
        <begin position="114"/>
        <end position="269"/>
    </location>
</feature>
<accession>Q5CPN2</accession>
<evidence type="ECO:0000313" key="3">
    <source>
        <dbReference type="EMBL" id="EAK87396.1"/>
    </source>
</evidence>
<gene>
    <name evidence="3" type="ORF">cgd2_200</name>
</gene>
<feature type="compositionally biased region" description="Acidic residues" evidence="1">
    <location>
        <begin position="160"/>
        <end position="222"/>
    </location>
</feature>
<evidence type="ECO:0000256" key="1">
    <source>
        <dbReference type="SAM" id="MobiDB-lite"/>
    </source>
</evidence>
<evidence type="ECO:0000259" key="2">
    <source>
        <dbReference type="Pfam" id="PF17800"/>
    </source>
</evidence>
<dbReference type="Pfam" id="PF17800">
    <property type="entry name" value="NPL"/>
    <property type="match status" value="1"/>
</dbReference>
<dbReference type="InterPro" id="IPR041232">
    <property type="entry name" value="NPL"/>
</dbReference>
<dbReference type="Proteomes" id="UP000006726">
    <property type="component" value="Chromosome 2"/>
</dbReference>
<proteinExistence type="predicted"/>
<feature type="non-terminal residue" evidence="3">
    <location>
        <position position="1"/>
    </location>
</feature>